<comment type="caution">
    <text evidence="1">The sequence shown here is derived from an EMBL/GenBank/DDBJ whole genome shotgun (WGS) entry which is preliminary data.</text>
</comment>
<evidence type="ECO:0000313" key="1">
    <source>
        <dbReference type="EMBL" id="MFI1716325.1"/>
    </source>
</evidence>
<sequence length="64" mass="6861">DGGTHWSTGWGRFVTGSDMGRLRFGDTTGDGKADMYVHVIGTGEVSVRKNMGTYFDGGTLMVTL</sequence>
<accession>A0ABW7UDD0</accession>
<organism evidence="1 2">
    <name type="scientific">Streptomyces litmocidini</name>
    <dbReference type="NCBI Taxonomy" id="67318"/>
    <lineage>
        <taxon>Bacteria</taxon>
        <taxon>Bacillati</taxon>
        <taxon>Actinomycetota</taxon>
        <taxon>Actinomycetes</taxon>
        <taxon>Kitasatosporales</taxon>
        <taxon>Streptomycetaceae</taxon>
        <taxon>Streptomyces</taxon>
    </lineage>
</organism>
<name>A0ABW7UDD0_9ACTN</name>
<dbReference type="Proteomes" id="UP001611339">
    <property type="component" value="Unassembled WGS sequence"/>
</dbReference>
<protein>
    <submittedName>
        <fullName evidence="1">Fusidic acid esterase FusH</fullName>
    </submittedName>
</protein>
<keyword evidence="2" id="KW-1185">Reference proteome</keyword>
<proteinExistence type="predicted"/>
<evidence type="ECO:0000313" key="2">
    <source>
        <dbReference type="Proteomes" id="UP001611339"/>
    </source>
</evidence>
<gene>
    <name evidence="1" type="ORF">ACH407_22480</name>
</gene>
<feature type="non-terminal residue" evidence="1">
    <location>
        <position position="1"/>
    </location>
</feature>
<dbReference type="EMBL" id="JBIRUI010000010">
    <property type="protein sequence ID" value="MFI1716325.1"/>
    <property type="molecule type" value="Genomic_DNA"/>
</dbReference>
<reference evidence="1 2" key="1">
    <citation type="submission" date="2024-10" db="EMBL/GenBank/DDBJ databases">
        <title>The Natural Products Discovery Center: Release of the First 8490 Sequenced Strains for Exploring Actinobacteria Biosynthetic Diversity.</title>
        <authorList>
            <person name="Kalkreuter E."/>
            <person name="Kautsar S.A."/>
            <person name="Yang D."/>
            <person name="Bader C.D."/>
            <person name="Teijaro C.N."/>
            <person name="Fluegel L."/>
            <person name="Davis C.M."/>
            <person name="Simpson J.R."/>
            <person name="Lauterbach L."/>
            <person name="Steele A.D."/>
            <person name="Gui C."/>
            <person name="Meng S."/>
            <person name="Li G."/>
            <person name="Viehrig K."/>
            <person name="Ye F."/>
            <person name="Su P."/>
            <person name="Kiefer A.F."/>
            <person name="Nichols A."/>
            <person name="Cepeda A.J."/>
            <person name="Yan W."/>
            <person name="Fan B."/>
            <person name="Jiang Y."/>
            <person name="Adhikari A."/>
            <person name="Zheng C.-J."/>
            <person name="Schuster L."/>
            <person name="Cowan T.M."/>
            <person name="Smanski M.J."/>
            <person name="Chevrette M.G."/>
            <person name="De Carvalho L.P.S."/>
            <person name="Shen B."/>
        </authorList>
    </citation>
    <scope>NUCLEOTIDE SEQUENCE [LARGE SCALE GENOMIC DNA]</scope>
    <source>
        <strain evidence="1 2">NPDC020602</strain>
    </source>
</reference>